<reference evidence="3 4" key="1">
    <citation type="submission" date="2023-09" db="EMBL/GenBank/DDBJ databases">
        <authorList>
            <person name="Rey-Velasco X."/>
        </authorList>
    </citation>
    <scope>NUCLEOTIDE SEQUENCE [LARGE SCALE GENOMIC DNA]</scope>
    <source>
        <strain evidence="3 4">P050</strain>
    </source>
</reference>
<name>A0ABU2Y500_9FLAO</name>
<keyword evidence="2" id="KW-0732">Signal</keyword>
<evidence type="ECO:0000256" key="1">
    <source>
        <dbReference type="ARBA" id="ARBA00008769"/>
    </source>
</evidence>
<accession>A0ABU2Y500</accession>
<protein>
    <submittedName>
        <fullName evidence="3">Carbohydrate porin</fullName>
    </submittedName>
</protein>
<sequence length="434" mass="49499">MKLKHYLTLLTILINFVGFAQNEQKEDVKKDSTEFIYKSKSKFNGPNSIAEILKFDNDRDPYYRMPVKHTKPWYDWKKNLQEKTGISLGLEYVALVLSATDVIDEENHDKLTSSGVLNIRANKVIVNRKKGKNQGTFSVLLSSRHRYNGESSPMFHGLDESGYYGLTGTGFMHYTFRILELHYAQQFLDGKIGTIVGKIDPANFFNFHGLGIPTKAFINFGSIASGTVNMHNPGFGIGAGIEITESLYAKVAFTDVYGDLYQDGNFLDFGRNFFNGDIQTWAEIGWAPTIDERFSKNFSLTFWRSPSYTSHTGAEYEDDLGIAFSSYWLFNELHMPFFRFGFSGGKAENTFYTKDVQIGYGLNFKSHDLFGIAFSWAEPNIPGSKDQLTAELFYRYQITRRFAITPDVQWIKNPTLNPDESSLWYFGARARISL</sequence>
<keyword evidence="4" id="KW-1185">Reference proteome</keyword>
<proteinExistence type="inferred from homology"/>
<evidence type="ECO:0000313" key="4">
    <source>
        <dbReference type="Proteomes" id="UP001252186"/>
    </source>
</evidence>
<dbReference type="InterPro" id="IPR007049">
    <property type="entry name" value="Carb-sel_porin_OprB"/>
</dbReference>
<dbReference type="EMBL" id="JAVRHV010000002">
    <property type="protein sequence ID" value="MDT0552782.1"/>
    <property type="molecule type" value="Genomic_DNA"/>
</dbReference>
<dbReference type="InterPro" id="IPR038673">
    <property type="entry name" value="OprB_sf"/>
</dbReference>
<dbReference type="Pfam" id="PF04966">
    <property type="entry name" value="OprB"/>
    <property type="match status" value="1"/>
</dbReference>
<evidence type="ECO:0000313" key="3">
    <source>
        <dbReference type="EMBL" id="MDT0552782.1"/>
    </source>
</evidence>
<gene>
    <name evidence="3" type="ORF">RM519_05955</name>
</gene>
<dbReference type="Gene3D" id="2.40.160.180">
    <property type="entry name" value="Carbohydrate-selective porin OprB"/>
    <property type="match status" value="1"/>
</dbReference>
<dbReference type="RefSeq" id="WP_311592718.1">
    <property type="nucleotide sequence ID" value="NZ_JAVRHV010000002.1"/>
</dbReference>
<feature type="chain" id="PRO_5044954608" evidence="2">
    <location>
        <begin position="21"/>
        <end position="434"/>
    </location>
</feature>
<evidence type="ECO:0000256" key="2">
    <source>
        <dbReference type="RuleBase" id="RU363072"/>
    </source>
</evidence>
<comment type="similarity">
    <text evidence="1 2">Belongs to the OprB family.</text>
</comment>
<organism evidence="3 4">
    <name type="scientific">Urechidicola vernalis</name>
    <dbReference type="NCBI Taxonomy" id="3075600"/>
    <lineage>
        <taxon>Bacteria</taxon>
        <taxon>Pseudomonadati</taxon>
        <taxon>Bacteroidota</taxon>
        <taxon>Flavobacteriia</taxon>
        <taxon>Flavobacteriales</taxon>
        <taxon>Flavobacteriaceae</taxon>
        <taxon>Urechidicola</taxon>
    </lineage>
</organism>
<comment type="caution">
    <text evidence="3">The sequence shown here is derived from an EMBL/GenBank/DDBJ whole genome shotgun (WGS) entry which is preliminary data.</text>
</comment>
<dbReference type="Proteomes" id="UP001252186">
    <property type="component" value="Unassembled WGS sequence"/>
</dbReference>
<feature type="signal peptide" evidence="2">
    <location>
        <begin position="1"/>
        <end position="20"/>
    </location>
</feature>